<sequence>MFEALEILGYTAGSITSLGVIGMGIRWLYRFGQRVEQMHDNLLEFPEFKAHVMHELSPNSGGSMKDQVTDTKRMLVEHIGDSDIHIERGRD</sequence>
<keyword evidence="1" id="KW-0472">Membrane</keyword>
<evidence type="ECO:0000313" key="3">
    <source>
        <dbReference type="Proteomes" id="UP001432166"/>
    </source>
</evidence>
<name>A0ABZ1JF51_9ACTN</name>
<proteinExistence type="predicted"/>
<keyword evidence="3" id="KW-1185">Reference proteome</keyword>
<dbReference type="Proteomes" id="UP001432166">
    <property type="component" value="Chromosome"/>
</dbReference>
<evidence type="ECO:0000256" key="1">
    <source>
        <dbReference type="SAM" id="Phobius"/>
    </source>
</evidence>
<accession>A0ABZ1JF51</accession>
<dbReference type="EMBL" id="CP108133">
    <property type="protein sequence ID" value="WTP49649.1"/>
    <property type="molecule type" value="Genomic_DNA"/>
</dbReference>
<dbReference type="RefSeq" id="WP_328937685.1">
    <property type="nucleotide sequence ID" value="NZ_CP108133.1"/>
</dbReference>
<evidence type="ECO:0008006" key="4">
    <source>
        <dbReference type="Google" id="ProtNLM"/>
    </source>
</evidence>
<reference evidence="2" key="1">
    <citation type="submission" date="2022-10" db="EMBL/GenBank/DDBJ databases">
        <title>The complete genomes of actinobacterial strains from the NBC collection.</title>
        <authorList>
            <person name="Joergensen T.S."/>
            <person name="Alvarez Arevalo M."/>
            <person name="Sterndorff E.B."/>
            <person name="Faurdal D."/>
            <person name="Vuksanovic O."/>
            <person name="Mourched A.-S."/>
            <person name="Charusanti P."/>
            <person name="Shaw S."/>
            <person name="Blin K."/>
            <person name="Weber T."/>
        </authorList>
    </citation>
    <scope>NUCLEOTIDE SEQUENCE</scope>
    <source>
        <strain evidence="2">NBC_00189</strain>
    </source>
</reference>
<keyword evidence="1" id="KW-1133">Transmembrane helix</keyword>
<keyword evidence="1" id="KW-0812">Transmembrane</keyword>
<gene>
    <name evidence="2" type="ORF">OG288_15870</name>
</gene>
<protein>
    <recommendedName>
        <fullName evidence="4">SMODS and SLOG-associating 2TM effector domain-containing protein</fullName>
    </recommendedName>
</protein>
<feature type="transmembrane region" description="Helical" evidence="1">
    <location>
        <begin position="7"/>
        <end position="29"/>
    </location>
</feature>
<evidence type="ECO:0000313" key="2">
    <source>
        <dbReference type="EMBL" id="WTP49649.1"/>
    </source>
</evidence>
<organism evidence="2 3">
    <name type="scientific">Streptomyces tauricus</name>
    <dbReference type="NCBI Taxonomy" id="68274"/>
    <lineage>
        <taxon>Bacteria</taxon>
        <taxon>Bacillati</taxon>
        <taxon>Actinomycetota</taxon>
        <taxon>Actinomycetes</taxon>
        <taxon>Kitasatosporales</taxon>
        <taxon>Streptomycetaceae</taxon>
        <taxon>Streptomyces</taxon>
        <taxon>Streptomyces aurantiacus group</taxon>
    </lineage>
</organism>